<accession>A0AAU8EWJ3</accession>
<organism evidence="2">
    <name type="scientific">Arthrobacter sp. K5</name>
    <dbReference type="NCBI Taxonomy" id="2839623"/>
    <lineage>
        <taxon>Bacteria</taxon>
        <taxon>Bacillati</taxon>
        <taxon>Actinomycetota</taxon>
        <taxon>Actinomycetes</taxon>
        <taxon>Micrococcales</taxon>
        <taxon>Micrococcaceae</taxon>
        <taxon>Arthrobacter</taxon>
    </lineage>
</organism>
<dbReference type="AlphaFoldDB" id="A0AAU8EWJ3"/>
<protein>
    <submittedName>
        <fullName evidence="2">Uncharacterized protein</fullName>
    </submittedName>
</protein>
<gene>
    <name evidence="2" type="ORF">ABRP34_22915</name>
</gene>
<dbReference type="EMBL" id="CP159280">
    <property type="protein sequence ID" value="XCH13958.1"/>
    <property type="molecule type" value="Genomic_DNA"/>
</dbReference>
<name>A0AAU8EWJ3_9MICC</name>
<proteinExistence type="predicted"/>
<evidence type="ECO:0000313" key="2">
    <source>
        <dbReference type="EMBL" id="XCH13958.1"/>
    </source>
</evidence>
<evidence type="ECO:0000256" key="1">
    <source>
        <dbReference type="SAM" id="MobiDB-lite"/>
    </source>
</evidence>
<sequence length="42" mass="4389">MTVANKQNWSGLTAGQQVTVQEPAGDPYHAVVDAMTADSSVI</sequence>
<reference evidence="2" key="1">
    <citation type="submission" date="2024-06" db="EMBL/GenBank/DDBJ databases">
        <title>Biodegradation of dimethachlon by Arthrobacter sp. K5: mechanistic insights and ecological implications.</title>
        <authorList>
            <person name="Hu S."/>
            <person name="Lu P."/>
        </authorList>
    </citation>
    <scope>NUCLEOTIDE SEQUENCE</scope>
    <source>
        <strain evidence="2">K5</strain>
        <plasmid evidence="2">unnamed</plasmid>
    </source>
</reference>
<geneLocation type="plasmid" evidence="2">
    <name>unnamed</name>
</geneLocation>
<dbReference type="RefSeq" id="WP_353713639.1">
    <property type="nucleotide sequence ID" value="NZ_CP159280.1"/>
</dbReference>
<keyword evidence="2" id="KW-0614">Plasmid</keyword>
<feature type="region of interest" description="Disordered" evidence="1">
    <location>
        <begin position="1"/>
        <end position="20"/>
    </location>
</feature>